<organism evidence="3 4">
    <name type="scientific">Pinctada imbricata</name>
    <name type="common">Atlantic pearl-oyster</name>
    <name type="synonym">Pinctada martensii</name>
    <dbReference type="NCBI Taxonomy" id="66713"/>
    <lineage>
        <taxon>Eukaryota</taxon>
        <taxon>Metazoa</taxon>
        <taxon>Spiralia</taxon>
        <taxon>Lophotrochozoa</taxon>
        <taxon>Mollusca</taxon>
        <taxon>Bivalvia</taxon>
        <taxon>Autobranchia</taxon>
        <taxon>Pteriomorphia</taxon>
        <taxon>Pterioida</taxon>
        <taxon>Pterioidea</taxon>
        <taxon>Pteriidae</taxon>
        <taxon>Pinctada</taxon>
    </lineage>
</organism>
<feature type="transmembrane region" description="Helical" evidence="2">
    <location>
        <begin position="371"/>
        <end position="396"/>
    </location>
</feature>
<keyword evidence="2" id="KW-0472">Membrane</keyword>
<protein>
    <submittedName>
        <fullName evidence="3">Uncharacterized protein</fullName>
    </submittedName>
</protein>
<keyword evidence="4" id="KW-1185">Reference proteome</keyword>
<dbReference type="Proteomes" id="UP001186944">
    <property type="component" value="Unassembled WGS sequence"/>
</dbReference>
<feature type="compositionally biased region" description="Basic residues" evidence="1">
    <location>
        <begin position="49"/>
        <end position="60"/>
    </location>
</feature>
<keyword evidence="2" id="KW-0812">Transmembrane</keyword>
<dbReference type="AlphaFoldDB" id="A0AA88XMJ8"/>
<comment type="caution">
    <text evidence="3">The sequence shown here is derived from an EMBL/GenBank/DDBJ whole genome shotgun (WGS) entry which is preliminary data.</text>
</comment>
<proteinExistence type="predicted"/>
<feature type="compositionally biased region" description="Basic and acidic residues" evidence="1">
    <location>
        <begin position="193"/>
        <end position="215"/>
    </location>
</feature>
<sequence length="420" mass="47762">MFEYRNGYSRSPHGERIFVITGMENSKWSKVRSRLGPEEHGQAVAKSTRPPKHQVPRGKPYHQQVVQESVKSPDRRRNQAKRQSHNQTYSNSAFLGDKDEDKGSNDKGEQSEADDDFVIIESISENGNYPRDRKMKNAEGRERVTDTQNRDHSNNRLKSADERASRVYQTTTSNFDEESTDSGKLNNLGHQQTESEGRRKNNENINENKRADPAKRRAHQSHPNTLRNVVYYQNRFIVLDSNDGSHRGTRSPTNSSKKTLESPKTAMAEARSGSFSGDDEVETFSKVPKTTRSSRTRNFDMDASSVTMDSRGIEIILTDPENSSKNITSSEYKKKTWIKKLHRLLLDNRMKGKPPLEHPGNQEEYRVLKKVLNITFLTVGIVLFVAVVVTVTYAFIAGDQEDSKAEQNQGNVCIDTMCVF</sequence>
<name>A0AA88XMJ8_PINIB</name>
<gene>
    <name evidence="3" type="ORF">FSP39_001216</name>
</gene>
<dbReference type="EMBL" id="VSWD01000011">
    <property type="protein sequence ID" value="KAK3087069.1"/>
    <property type="molecule type" value="Genomic_DNA"/>
</dbReference>
<evidence type="ECO:0000313" key="3">
    <source>
        <dbReference type="EMBL" id="KAK3087069.1"/>
    </source>
</evidence>
<keyword evidence="2" id="KW-1133">Transmembrane helix</keyword>
<evidence type="ECO:0000313" key="4">
    <source>
        <dbReference type="Proteomes" id="UP001186944"/>
    </source>
</evidence>
<feature type="compositionally biased region" description="Basic and acidic residues" evidence="1">
    <location>
        <begin position="130"/>
        <end position="165"/>
    </location>
</feature>
<feature type="compositionally biased region" description="Basic and acidic residues" evidence="1">
    <location>
        <begin position="96"/>
        <end position="110"/>
    </location>
</feature>
<feature type="region of interest" description="Disordered" evidence="1">
    <location>
        <begin position="241"/>
        <end position="303"/>
    </location>
</feature>
<feature type="region of interest" description="Disordered" evidence="1">
    <location>
        <begin position="29"/>
        <end position="228"/>
    </location>
</feature>
<evidence type="ECO:0000256" key="2">
    <source>
        <dbReference type="SAM" id="Phobius"/>
    </source>
</evidence>
<evidence type="ECO:0000256" key="1">
    <source>
        <dbReference type="SAM" id="MobiDB-lite"/>
    </source>
</evidence>
<feature type="compositionally biased region" description="Polar residues" evidence="1">
    <location>
        <begin position="182"/>
        <end position="192"/>
    </location>
</feature>
<accession>A0AA88XMJ8</accession>
<reference evidence="3" key="1">
    <citation type="submission" date="2019-08" db="EMBL/GenBank/DDBJ databases">
        <title>The improved chromosome-level genome for the pearl oyster Pinctada fucata martensii using PacBio sequencing and Hi-C.</title>
        <authorList>
            <person name="Zheng Z."/>
        </authorList>
    </citation>
    <scope>NUCLEOTIDE SEQUENCE</scope>
    <source>
        <strain evidence="3">ZZ-2019</strain>
        <tissue evidence="3">Adductor muscle</tissue>
    </source>
</reference>